<keyword evidence="2" id="KW-1185">Reference proteome</keyword>
<sequence length="423" mass="46194">MTRVLFYSHDPVGERMAGLGIRTFELARVLADHAEVTIAHGGDESGVLDGLRTVAVKPHAAKALRPLIARADVVVTHPVWSPAGRWLRRSGKRIVHDLYDPETLETLELSAGSGRLARRALTDTTLDRLHDALRTGHHFMCAGERQRDLWLGAMLGLRLIGADLYDRDPSLRSVIDLVPFGVPVQPPVPTGPGPRAIVGDEAEIVLWNGGIWNWLDAETAIRAVAALAERRPRVQLVFMGSSDQVAARRATERAHAVAKELRAPVHFHAGWIPYAERAAWLTQADCAISTQREHLETRFAFRTRILDCFWAGLPVVCTAGDDLADRVERQGLGEAIAPGDADAAAAAIERVLDRGRAAYAEPLRQAAAAFAWPVAAQPLVQWVTSTEPLTRPGDTPGRLKPSAAHRARTAAYELAGRPFLARR</sequence>
<keyword evidence="1" id="KW-0808">Transferase</keyword>
<dbReference type="EC" id="2.4.-.-" evidence="1"/>
<keyword evidence="1" id="KW-0328">Glycosyltransferase</keyword>
<dbReference type="Pfam" id="PF13692">
    <property type="entry name" value="Glyco_trans_1_4"/>
    <property type="match status" value="1"/>
</dbReference>
<protein>
    <submittedName>
        <fullName evidence="1">Glycosyltransferase</fullName>
        <ecNumber evidence="1">2.4.-.-</ecNumber>
    </submittedName>
</protein>
<dbReference type="RefSeq" id="WP_270043974.1">
    <property type="nucleotide sequence ID" value="NZ_JAPDOD010000037.1"/>
</dbReference>
<dbReference type="PANTHER" id="PTHR12526">
    <property type="entry name" value="GLYCOSYLTRANSFERASE"/>
    <property type="match status" value="1"/>
</dbReference>
<accession>A0A9X3N4M7</accession>
<dbReference type="SUPFAM" id="SSF53756">
    <property type="entry name" value="UDP-Glycosyltransferase/glycogen phosphorylase"/>
    <property type="match status" value="1"/>
</dbReference>
<name>A0A9X3N4M7_9ACTN</name>
<dbReference type="EMBL" id="JAPDOD010000037">
    <property type="protein sequence ID" value="MDA0164723.1"/>
    <property type="molecule type" value="Genomic_DNA"/>
</dbReference>
<proteinExistence type="predicted"/>
<dbReference type="AlphaFoldDB" id="A0A9X3N4M7"/>
<comment type="caution">
    <text evidence="1">The sequence shown here is derived from an EMBL/GenBank/DDBJ whole genome shotgun (WGS) entry which is preliminary data.</text>
</comment>
<dbReference type="Gene3D" id="3.40.50.2000">
    <property type="entry name" value="Glycogen Phosphorylase B"/>
    <property type="match status" value="1"/>
</dbReference>
<organism evidence="1 2">
    <name type="scientific">Solirubrobacter ginsenosidimutans</name>
    <dbReference type="NCBI Taxonomy" id="490573"/>
    <lineage>
        <taxon>Bacteria</taxon>
        <taxon>Bacillati</taxon>
        <taxon>Actinomycetota</taxon>
        <taxon>Thermoleophilia</taxon>
        <taxon>Solirubrobacterales</taxon>
        <taxon>Solirubrobacteraceae</taxon>
        <taxon>Solirubrobacter</taxon>
    </lineage>
</organism>
<evidence type="ECO:0000313" key="2">
    <source>
        <dbReference type="Proteomes" id="UP001149140"/>
    </source>
</evidence>
<reference evidence="1" key="1">
    <citation type="submission" date="2022-10" db="EMBL/GenBank/DDBJ databases">
        <title>The WGS of Solirubrobacter ginsenosidimutans DSM 21036.</title>
        <authorList>
            <person name="Jiang Z."/>
        </authorList>
    </citation>
    <scope>NUCLEOTIDE SEQUENCE</scope>
    <source>
        <strain evidence="1">DSM 21036</strain>
    </source>
</reference>
<dbReference type="Proteomes" id="UP001149140">
    <property type="component" value="Unassembled WGS sequence"/>
</dbReference>
<gene>
    <name evidence="1" type="ORF">OM076_30930</name>
</gene>
<dbReference type="GO" id="GO:0016757">
    <property type="term" value="F:glycosyltransferase activity"/>
    <property type="evidence" value="ECO:0007669"/>
    <property type="project" value="UniProtKB-KW"/>
</dbReference>
<evidence type="ECO:0000313" key="1">
    <source>
        <dbReference type="EMBL" id="MDA0164723.1"/>
    </source>
</evidence>
<dbReference type="PANTHER" id="PTHR12526:SF635">
    <property type="entry name" value="GLYCOSYL TRANSFERASE GROUP 1"/>
    <property type="match status" value="1"/>
</dbReference>